<keyword evidence="3" id="KW-1185">Reference proteome</keyword>
<feature type="region of interest" description="Disordered" evidence="1">
    <location>
        <begin position="182"/>
        <end position="209"/>
    </location>
</feature>
<protein>
    <submittedName>
        <fullName evidence="2">Uncharacterized protein</fullName>
    </submittedName>
</protein>
<accession>A0A9P0TS04</accession>
<comment type="caution">
    <text evidence="2">The sequence shown here is derived from an EMBL/GenBank/DDBJ whole genome shotgun (WGS) entry which is preliminary data.</text>
</comment>
<dbReference type="EMBL" id="CALOZG010000085">
    <property type="protein sequence ID" value="CAH4037388.1"/>
    <property type="molecule type" value="Genomic_DNA"/>
</dbReference>
<feature type="compositionally biased region" description="Basic and acidic residues" evidence="1">
    <location>
        <begin position="196"/>
        <end position="209"/>
    </location>
</feature>
<reference evidence="2" key="1">
    <citation type="submission" date="2022-05" db="EMBL/GenBank/DDBJ databases">
        <authorList>
            <person name="Okamura Y."/>
        </authorList>
    </citation>
    <scope>NUCLEOTIDE SEQUENCE</scope>
</reference>
<proteinExistence type="predicted"/>
<evidence type="ECO:0000256" key="1">
    <source>
        <dbReference type="SAM" id="MobiDB-lite"/>
    </source>
</evidence>
<evidence type="ECO:0000313" key="3">
    <source>
        <dbReference type="Proteomes" id="UP001152562"/>
    </source>
</evidence>
<dbReference type="Proteomes" id="UP001152562">
    <property type="component" value="Unassembled WGS sequence"/>
</dbReference>
<organism evidence="2 3">
    <name type="scientific">Pieris brassicae</name>
    <name type="common">White butterfly</name>
    <name type="synonym">Large white butterfly</name>
    <dbReference type="NCBI Taxonomy" id="7116"/>
    <lineage>
        <taxon>Eukaryota</taxon>
        <taxon>Metazoa</taxon>
        <taxon>Ecdysozoa</taxon>
        <taxon>Arthropoda</taxon>
        <taxon>Hexapoda</taxon>
        <taxon>Insecta</taxon>
        <taxon>Pterygota</taxon>
        <taxon>Neoptera</taxon>
        <taxon>Endopterygota</taxon>
        <taxon>Lepidoptera</taxon>
        <taxon>Glossata</taxon>
        <taxon>Ditrysia</taxon>
        <taxon>Papilionoidea</taxon>
        <taxon>Pieridae</taxon>
        <taxon>Pierinae</taxon>
        <taxon>Pieris</taxon>
    </lineage>
</organism>
<name>A0A9P0TS04_PIEBR</name>
<dbReference type="AlphaFoldDB" id="A0A9P0TS04"/>
<evidence type="ECO:0000313" key="2">
    <source>
        <dbReference type="EMBL" id="CAH4037388.1"/>
    </source>
</evidence>
<gene>
    <name evidence="2" type="ORF">PIBRA_LOCUS13071</name>
</gene>
<sequence>MKEVNSESGKQFDTFQSFVLDKFSDEKSKALIVTLRKKLTENNYDYSSAESMEIHRRAESRETATALTTHTPIFNKQNASITFGTEDTMSTVKEGEPHVSQNDLLYYVDDRHLLPQEPAVKYKVLKVKHKSRRSGGERLIQEESKDGVAIINLGGGLFPEFRLPRSRRQYMHDLGELISDEDDLLPHVNDSSPHFGDPEAPRNEKLHSI</sequence>